<evidence type="ECO:0008006" key="3">
    <source>
        <dbReference type="Google" id="ProtNLM"/>
    </source>
</evidence>
<dbReference type="Gene3D" id="1.10.150.20">
    <property type="entry name" value="5' to 3' exonuclease, C-terminal subdomain"/>
    <property type="match status" value="1"/>
</dbReference>
<dbReference type="OrthoDB" id="7950977at2"/>
<evidence type="ECO:0000313" key="2">
    <source>
        <dbReference type="Proteomes" id="UP000029833"/>
    </source>
</evidence>
<protein>
    <recommendedName>
        <fullName evidence="3">DNA-binding protein</fullName>
    </recommendedName>
</protein>
<sequence length="74" mass="7641">MSTTDGGARGDVPLTARIGRPALGALAHVGVTTLQEVSRRSEAELLALHGVGPRAVRLLREALAAEGLTLRDDG</sequence>
<organism evidence="1 2">
    <name type="scientific">Cellulomonas cellasea DSM 20118</name>
    <dbReference type="NCBI Taxonomy" id="1408250"/>
    <lineage>
        <taxon>Bacteria</taxon>
        <taxon>Bacillati</taxon>
        <taxon>Actinomycetota</taxon>
        <taxon>Actinomycetes</taxon>
        <taxon>Micrococcales</taxon>
        <taxon>Cellulomonadaceae</taxon>
        <taxon>Cellulomonas</taxon>
    </lineage>
</organism>
<dbReference type="EMBL" id="AXNT01000010">
    <property type="protein sequence ID" value="KGM03594.1"/>
    <property type="molecule type" value="Genomic_DNA"/>
</dbReference>
<dbReference type="Proteomes" id="UP000029833">
    <property type="component" value="Unassembled WGS sequence"/>
</dbReference>
<accession>A0A0A0BCI7</accession>
<name>A0A0A0BCI7_9CELL</name>
<dbReference type="STRING" id="1408250.Q760_00405"/>
<dbReference type="AlphaFoldDB" id="A0A0A0BCI7"/>
<comment type="caution">
    <text evidence="1">The sequence shown here is derived from an EMBL/GenBank/DDBJ whole genome shotgun (WGS) entry which is preliminary data.</text>
</comment>
<dbReference type="SUPFAM" id="SSF47789">
    <property type="entry name" value="C-terminal domain of RNA polymerase alpha subunit"/>
    <property type="match status" value="1"/>
</dbReference>
<dbReference type="RefSeq" id="WP_034624978.1">
    <property type="nucleotide sequence ID" value="NZ_AXNT01000010.1"/>
</dbReference>
<gene>
    <name evidence="1" type="ORF">Q760_00405</name>
</gene>
<reference evidence="1 2" key="1">
    <citation type="submission" date="2013-10" db="EMBL/GenBank/DDBJ databases">
        <authorList>
            <person name="Wang G."/>
            <person name="Zhuang W."/>
        </authorList>
    </citation>
    <scope>NUCLEOTIDE SEQUENCE [LARGE SCALE GENOMIC DNA]</scope>
    <source>
        <strain evidence="1 2">DSM 20118</strain>
    </source>
</reference>
<proteinExistence type="predicted"/>
<evidence type="ECO:0000313" key="1">
    <source>
        <dbReference type="EMBL" id="KGM03594.1"/>
    </source>
</evidence>
<keyword evidence="2" id="KW-1185">Reference proteome</keyword>